<feature type="domain" description="Endonuclease/exonuclease/phosphatase" evidence="2">
    <location>
        <begin position="89"/>
        <end position="233"/>
    </location>
</feature>
<protein>
    <recommendedName>
        <fullName evidence="5">Reverse transcriptase domain-containing protein</fullName>
    </recommendedName>
</protein>
<dbReference type="SUPFAM" id="SSF56219">
    <property type="entry name" value="DNase I-like"/>
    <property type="match status" value="1"/>
</dbReference>
<dbReference type="Gene3D" id="3.60.10.10">
    <property type="entry name" value="Endonuclease/exonuclease/phosphatase"/>
    <property type="match status" value="1"/>
</dbReference>
<accession>A0AAV1FK39</accession>
<dbReference type="EMBL" id="OY660871">
    <property type="protein sequence ID" value="CAJ1061301.1"/>
    <property type="molecule type" value="Genomic_DNA"/>
</dbReference>
<dbReference type="SUPFAM" id="SSF56672">
    <property type="entry name" value="DNA/RNA polymerases"/>
    <property type="match status" value="1"/>
</dbReference>
<dbReference type="PANTHER" id="PTHR47510:SF3">
    <property type="entry name" value="ENDO_EXONUCLEASE_PHOSPHATASE DOMAIN-CONTAINING PROTEIN"/>
    <property type="match status" value="1"/>
</dbReference>
<evidence type="ECO:0000259" key="2">
    <source>
        <dbReference type="Pfam" id="PF03372"/>
    </source>
</evidence>
<dbReference type="PANTHER" id="PTHR47510">
    <property type="entry name" value="REVERSE TRANSCRIPTASE DOMAIN-CONTAINING PROTEIN"/>
    <property type="match status" value="1"/>
</dbReference>
<feature type="domain" description="Reverse transcriptase" evidence="1">
    <location>
        <begin position="330"/>
        <end position="497"/>
    </location>
</feature>
<dbReference type="GO" id="GO:0003824">
    <property type="term" value="F:catalytic activity"/>
    <property type="evidence" value="ECO:0007669"/>
    <property type="project" value="InterPro"/>
</dbReference>
<dbReference type="InterPro" id="IPR036691">
    <property type="entry name" value="Endo/exonu/phosph_ase_sf"/>
</dbReference>
<dbReference type="InterPro" id="IPR000477">
    <property type="entry name" value="RT_dom"/>
</dbReference>
<organism evidence="3 4">
    <name type="scientific">Xyrichtys novacula</name>
    <name type="common">Pearly razorfish</name>
    <name type="synonym">Hemipteronotus novacula</name>
    <dbReference type="NCBI Taxonomy" id="13765"/>
    <lineage>
        <taxon>Eukaryota</taxon>
        <taxon>Metazoa</taxon>
        <taxon>Chordata</taxon>
        <taxon>Craniata</taxon>
        <taxon>Vertebrata</taxon>
        <taxon>Euteleostomi</taxon>
        <taxon>Actinopterygii</taxon>
        <taxon>Neopterygii</taxon>
        <taxon>Teleostei</taxon>
        <taxon>Neoteleostei</taxon>
        <taxon>Acanthomorphata</taxon>
        <taxon>Eupercaria</taxon>
        <taxon>Labriformes</taxon>
        <taxon>Labridae</taxon>
        <taxon>Xyrichtys</taxon>
    </lineage>
</organism>
<dbReference type="AlphaFoldDB" id="A0AAV1FK39"/>
<dbReference type="InterPro" id="IPR043502">
    <property type="entry name" value="DNA/RNA_pol_sf"/>
</dbReference>
<name>A0AAV1FK39_XYRNO</name>
<dbReference type="InterPro" id="IPR005135">
    <property type="entry name" value="Endo/exonuclease/phosphatase"/>
</dbReference>
<keyword evidence="4" id="KW-1185">Reference proteome</keyword>
<sequence>MESMKKLRQAATPLTPRLRKILRKEGVLRVPNRKRGCGGGKTIVHNIRTVVGRRPDQNKPQMFWIIKVTIQNNRPTDHAMLTTFLMTNPRSLVYKIGELQSVLIQNHVDVAAISETWFSSHKPEELLGIDGYTLFSKCRSTRRGGGIALYIRDCVPCYPLTCIKVPQHLECFWVKVRPPRLPRNISAIAVCVVYSPPKSPHEDELIDHLIASADLLRTKYPDIGLVILGDLNHLDIRDICLDNKLCQVVENNTRGEAILDKIITNMKPMYLKPEILPALASSDHNCVLWSPKAQSCPPQCIKRVVQPIREPGLKNGRRLLLSLYQSHPHATKSRQNHSTTHNLVSLMDFMYRTSDVSGSVCTVITTDFAKAFDAVDHTVAVQCLLDLGVRPSLIPWICSFMTDRQQKVRYLGHLFDWEYPTCGVAQGTVLGPIVFLALINSALQDGPHHWKYVDDMTIAQSWSPKVPCTLQQTLNGLDTWVNEHKMKLNPSKCKVVHVTGMRQKKLPYQHCP</sequence>
<evidence type="ECO:0000313" key="4">
    <source>
        <dbReference type="Proteomes" id="UP001178508"/>
    </source>
</evidence>
<proteinExistence type="predicted"/>
<evidence type="ECO:0000259" key="1">
    <source>
        <dbReference type="Pfam" id="PF00078"/>
    </source>
</evidence>
<reference evidence="3" key="1">
    <citation type="submission" date="2023-08" db="EMBL/GenBank/DDBJ databases">
        <authorList>
            <person name="Alioto T."/>
            <person name="Alioto T."/>
            <person name="Gomez Garrido J."/>
        </authorList>
    </citation>
    <scope>NUCLEOTIDE SEQUENCE</scope>
</reference>
<evidence type="ECO:0008006" key="5">
    <source>
        <dbReference type="Google" id="ProtNLM"/>
    </source>
</evidence>
<dbReference type="Pfam" id="PF03372">
    <property type="entry name" value="Exo_endo_phos"/>
    <property type="match status" value="1"/>
</dbReference>
<dbReference type="Pfam" id="PF00078">
    <property type="entry name" value="RVT_1"/>
    <property type="match status" value="1"/>
</dbReference>
<evidence type="ECO:0000313" key="3">
    <source>
        <dbReference type="EMBL" id="CAJ1061301.1"/>
    </source>
</evidence>
<dbReference type="Proteomes" id="UP001178508">
    <property type="component" value="Chromosome 8"/>
</dbReference>
<gene>
    <name evidence="3" type="ORF">XNOV1_A021474</name>
</gene>